<dbReference type="RefSeq" id="XP_024665784.1">
    <property type="nucleotide sequence ID" value="XM_024810016.1"/>
</dbReference>
<comment type="function">
    <text evidence="1">Involved in endocytosis.</text>
</comment>
<evidence type="ECO:0000256" key="1">
    <source>
        <dbReference type="ARBA" id="ARBA00002550"/>
    </source>
</evidence>
<keyword evidence="4" id="KW-0254">Endocytosis</keyword>
<evidence type="ECO:0000256" key="4">
    <source>
        <dbReference type="ARBA" id="ARBA00022583"/>
    </source>
</evidence>
<gene>
    <name evidence="9" type="ORF">B9G98_03459</name>
</gene>
<evidence type="ECO:0000256" key="3">
    <source>
        <dbReference type="ARBA" id="ARBA00004463"/>
    </source>
</evidence>
<dbReference type="SMART" id="SM00028">
    <property type="entry name" value="TPR"/>
    <property type="match status" value="2"/>
</dbReference>
<accession>A0A2T0FLH8</accession>
<evidence type="ECO:0000313" key="9">
    <source>
        <dbReference type="EMBL" id="PRT55839.1"/>
    </source>
</evidence>
<dbReference type="InterPro" id="IPR051722">
    <property type="entry name" value="Endocytosis_PI4K-reg_protein"/>
</dbReference>
<feature type="compositionally biased region" description="Polar residues" evidence="8">
    <location>
        <begin position="312"/>
        <end position="330"/>
    </location>
</feature>
<evidence type="ECO:0000256" key="7">
    <source>
        <dbReference type="PROSITE-ProRule" id="PRU00339"/>
    </source>
</evidence>
<dbReference type="GeneID" id="36517207"/>
<name>A0A2T0FLH8_9ASCO</name>
<dbReference type="Gene3D" id="1.25.40.10">
    <property type="entry name" value="Tetratricopeptide repeat domain"/>
    <property type="match status" value="2"/>
</dbReference>
<evidence type="ECO:0000256" key="6">
    <source>
        <dbReference type="ARBA" id="ARBA00039231"/>
    </source>
</evidence>
<dbReference type="OrthoDB" id="29013at2759"/>
<feature type="compositionally biased region" description="Polar residues" evidence="8">
    <location>
        <begin position="273"/>
        <end position="282"/>
    </location>
</feature>
<feature type="repeat" description="TPR" evidence="7">
    <location>
        <begin position="849"/>
        <end position="882"/>
    </location>
</feature>
<feature type="compositionally biased region" description="Basic residues" evidence="8">
    <location>
        <begin position="285"/>
        <end position="298"/>
    </location>
</feature>
<evidence type="ECO:0000256" key="5">
    <source>
        <dbReference type="ARBA" id="ARBA00038251"/>
    </source>
</evidence>
<dbReference type="InterPro" id="IPR019734">
    <property type="entry name" value="TPR_rpt"/>
</dbReference>
<dbReference type="InterPro" id="IPR011990">
    <property type="entry name" value="TPR-like_helical_dom_sf"/>
</dbReference>
<protein>
    <recommendedName>
        <fullName evidence="6">Cargo-transport protein YPP1</fullName>
    </recommendedName>
</protein>
<evidence type="ECO:0000313" key="10">
    <source>
        <dbReference type="Proteomes" id="UP000238350"/>
    </source>
</evidence>
<dbReference type="PANTHER" id="PTHR23083">
    <property type="entry name" value="TETRATRICOPEPTIDE REPEAT PROTEIN, TPR"/>
    <property type="match status" value="1"/>
</dbReference>
<organism evidence="9 10">
    <name type="scientific">Wickerhamiella sorbophila</name>
    <dbReference type="NCBI Taxonomy" id="45607"/>
    <lineage>
        <taxon>Eukaryota</taxon>
        <taxon>Fungi</taxon>
        <taxon>Dikarya</taxon>
        <taxon>Ascomycota</taxon>
        <taxon>Saccharomycotina</taxon>
        <taxon>Dipodascomycetes</taxon>
        <taxon>Dipodascales</taxon>
        <taxon>Trichomonascaceae</taxon>
        <taxon>Wickerhamiella</taxon>
    </lineage>
</organism>
<dbReference type="GO" id="GO:0006897">
    <property type="term" value="P:endocytosis"/>
    <property type="evidence" value="ECO:0007669"/>
    <property type="project" value="UniProtKB-KW"/>
</dbReference>
<keyword evidence="7" id="KW-0802">TPR repeat</keyword>
<sequence>MEDLDRLRGQSKWVDAEHLARLILASHNSPIAAVTIAEAETYRALTALDPATDSVSAVKPEKLSVAAKLINEATPDDASNFEYLCAKAHLLLLSNDPKEALQTLQSTKVHIARNYQRAMAVKHRALMGSALLALSNPRDAVSTFKSIEVSDETLHALPEASRWAEILYNKAIEASSATGPADRLAFLRAYAYVVNTGEIVGRKQHLQAVETELAQLEQTETVKAERGAVQEVLANLPVPSAKSPIGSSCKQLRAVVSPLSPSTSHLSVKRDATSLSGATPDSSNHHHGLFSRLRRHHHAESPKPTKQPVQMPATTAPTKKSVNDSSSGKQALNRDMSVKIEDQAQKLYNDWLASAKLHEPFNVALGPDKESAKALQAKIIGFIGQTFNSAVLMRLNCQLLYSLGQFAEAKAAFKAFVMLQGQQILKKESGAESFPDTEAGVVKVFSLRASVIETMPNSPYGYEIVDAAAELVSQLETVMPRQDREAISAAHGVLARCATMEALRAEGNDYYHARLDAAAKHYEKALVNWAGNLPFHRARAQFLLFTDGPAATFQHLQSVLNSYPDDIVLINELIVCLTAQEQFDTALKIAEVALESKQPQADLTPFEKTQFLNLKKSHVAVLESLHGSTAALEELPAVMDLATSLFPAATMSAAAMQTANGKANGHANGHANGQDKNAKSATIPRKPKRRPTLEFTTDEPAHGFTVNLLAHAETGYNSKTPADLVDLWLWIASLYARAGQTSEAEAAIKVAAVAGRTANVICAEAYLISDPHEQFAAFQRAHSYDPMSLRAVLGLAVVMSEHTVISEGKATPGLSSKLCETTTAELDLIQALVSSLEDMTTRALGRQTPEAWYLLGTLYSVLGDHDRARQSLWQCVSVEEKTGIRHIIPSLQL</sequence>
<dbReference type="STRING" id="45607.A0A2T0FLH8"/>
<dbReference type="Pfam" id="PF13181">
    <property type="entry name" value="TPR_8"/>
    <property type="match status" value="1"/>
</dbReference>
<feature type="region of interest" description="Disordered" evidence="8">
    <location>
        <begin position="659"/>
        <end position="697"/>
    </location>
</feature>
<comment type="caution">
    <text evidence="9">The sequence shown here is derived from an EMBL/GenBank/DDBJ whole genome shotgun (WGS) entry which is preliminary data.</text>
</comment>
<proteinExistence type="inferred from homology"/>
<dbReference type="GO" id="GO:0005886">
    <property type="term" value="C:plasma membrane"/>
    <property type="evidence" value="ECO:0007669"/>
    <property type="project" value="UniProtKB-SubCell"/>
</dbReference>
<feature type="region of interest" description="Disordered" evidence="8">
    <location>
        <begin position="260"/>
        <end position="335"/>
    </location>
</feature>
<reference evidence="9 10" key="1">
    <citation type="submission" date="2017-04" db="EMBL/GenBank/DDBJ databases">
        <title>Genome sequencing of [Candida] sorbophila.</title>
        <authorList>
            <person name="Ahn J.O."/>
        </authorList>
    </citation>
    <scope>NUCLEOTIDE SEQUENCE [LARGE SCALE GENOMIC DNA]</scope>
    <source>
        <strain evidence="9 10">DS02</strain>
    </source>
</reference>
<comment type="subcellular location">
    <subcellularLocation>
        <location evidence="2">Cell membrane</location>
        <topology evidence="2">Peripheral membrane protein</topology>
        <orientation evidence="2">Cytoplasmic side</orientation>
    </subcellularLocation>
    <subcellularLocation>
        <location evidence="3">Cytoplasmic granule</location>
    </subcellularLocation>
</comment>
<evidence type="ECO:0000256" key="8">
    <source>
        <dbReference type="SAM" id="MobiDB-lite"/>
    </source>
</evidence>
<dbReference type="Proteomes" id="UP000238350">
    <property type="component" value="Unassembled WGS sequence"/>
</dbReference>
<keyword evidence="10" id="KW-1185">Reference proteome</keyword>
<dbReference type="PANTHER" id="PTHR23083:SF464">
    <property type="entry name" value="TETRATRICOPEPTIDE REPEAT DOMAIN 7, ISOFORM A"/>
    <property type="match status" value="1"/>
</dbReference>
<dbReference type="SUPFAM" id="SSF48452">
    <property type="entry name" value="TPR-like"/>
    <property type="match status" value="1"/>
</dbReference>
<evidence type="ECO:0000256" key="2">
    <source>
        <dbReference type="ARBA" id="ARBA00004413"/>
    </source>
</evidence>
<dbReference type="EMBL" id="NDIQ01000022">
    <property type="protein sequence ID" value="PRT55839.1"/>
    <property type="molecule type" value="Genomic_DNA"/>
</dbReference>
<dbReference type="AlphaFoldDB" id="A0A2T0FLH8"/>
<comment type="similarity">
    <text evidence="5">Belongs to the YPP1 family.</text>
</comment>
<dbReference type="PROSITE" id="PS50005">
    <property type="entry name" value="TPR"/>
    <property type="match status" value="1"/>
</dbReference>